<feature type="transmembrane region" description="Helical" evidence="1">
    <location>
        <begin position="246"/>
        <end position="269"/>
    </location>
</feature>
<dbReference type="Proteomes" id="UP000430692">
    <property type="component" value="Unassembled WGS sequence"/>
</dbReference>
<dbReference type="PANTHER" id="PTHR38454:SF1">
    <property type="entry name" value="INTEGRAL MEMBRANE PROTEIN"/>
    <property type="match status" value="1"/>
</dbReference>
<feature type="transmembrane region" description="Helical" evidence="1">
    <location>
        <begin position="215"/>
        <end position="234"/>
    </location>
</feature>
<protein>
    <submittedName>
        <fullName evidence="2">YfhO family protein</fullName>
    </submittedName>
</protein>
<proteinExistence type="predicted"/>
<evidence type="ECO:0000256" key="1">
    <source>
        <dbReference type="SAM" id="Phobius"/>
    </source>
</evidence>
<dbReference type="EMBL" id="WUUL01000002">
    <property type="protein sequence ID" value="MXQ52988.1"/>
    <property type="molecule type" value="Genomic_DNA"/>
</dbReference>
<keyword evidence="3" id="KW-1185">Reference proteome</keyword>
<feature type="transmembrane region" description="Helical" evidence="1">
    <location>
        <begin position="394"/>
        <end position="412"/>
    </location>
</feature>
<organism evidence="2 3">
    <name type="scientific">Shimazuella alba</name>
    <dbReference type="NCBI Taxonomy" id="2690964"/>
    <lineage>
        <taxon>Bacteria</taxon>
        <taxon>Bacillati</taxon>
        <taxon>Bacillota</taxon>
        <taxon>Bacilli</taxon>
        <taxon>Bacillales</taxon>
        <taxon>Thermoactinomycetaceae</taxon>
        <taxon>Shimazuella</taxon>
    </lineage>
</organism>
<feature type="transmembrane region" description="Helical" evidence="1">
    <location>
        <begin position="329"/>
        <end position="349"/>
    </location>
</feature>
<feature type="transmembrane region" description="Helical" evidence="1">
    <location>
        <begin position="122"/>
        <end position="143"/>
    </location>
</feature>
<feature type="transmembrane region" description="Helical" evidence="1">
    <location>
        <begin position="446"/>
        <end position="472"/>
    </location>
</feature>
<keyword evidence="1" id="KW-0812">Transmembrane</keyword>
<dbReference type="InterPro" id="IPR018580">
    <property type="entry name" value="Uncharacterised_YfhO"/>
</dbReference>
<dbReference type="Pfam" id="PF09586">
    <property type="entry name" value="YfhO"/>
    <property type="match status" value="1"/>
</dbReference>
<feature type="transmembrane region" description="Helical" evidence="1">
    <location>
        <begin position="26"/>
        <end position="45"/>
    </location>
</feature>
<name>A0A6I4VRD6_9BACL</name>
<feature type="transmembrane region" description="Helical" evidence="1">
    <location>
        <begin position="369"/>
        <end position="387"/>
    </location>
</feature>
<feature type="transmembrane region" description="Helical" evidence="1">
    <location>
        <begin position="149"/>
        <end position="168"/>
    </location>
</feature>
<gene>
    <name evidence="2" type="ORF">GSM42_04415</name>
</gene>
<feature type="transmembrane region" description="Helical" evidence="1">
    <location>
        <begin position="175"/>
        <end position="195"/>
    </location>
</feature>
<evidence type="ECO:0000313" key="3">
    <source>
        <dbReference type="Proteomes" id="UP000430692"/>
    </source>
</evidence>
<reference evidence="2 3" key="1">
    <citation type="submission" date="2019-12" db="EMBL/GenBank/DDBJ databases">
        <title>Whole-genome analyses of novel actinobacteria.</title>
        <authorList>
            <person name="Sahin N."/>
            <person name="Saygin H."/>
        </authorList>
    </citation>
    <scope>NUCLEOTIDE SEQUENCE [LARGE SCALE GENOMIC DNA]</scope>
    <source>
        <strain evidence="2 3">KC615</strain>
    </source>
</reference>
<feature type="transmembrane region" description="Helical" evidence="1">
    <location>
        <begin position="825"/>
        <end position="847"/>
    </location>
</feature>
<dbReference type="PANTHER" id="PTHR38454">
    <property type="entry name" value="INTEGRAL MEMBRANE PROTEIN-RELATED"/>
    <property type="match status" value="1"/>
</dbReference>
<dbReference type="AlphaFoldDB" id="A0A6I4VRD6"/>
<comment type="caution">
    <text evidence="2">The sequence shown here is derived from an EMBL/GenBank/DDBJ whole genome shotgun (WGS) entry which is preliminary data.</text>
</comment>
<feature type="transmembrane region" description="Helical" evidence="1">
    <location>
        <begin position="418"/>
        <end position="439"/>
    </location>
</feature>
<keyword evidence="1" id="KW-0472">Membrane</keyword>
<feature type="transmembrane region" description="Helical" evidence="1">
    <location>
        <begin position="302"/>
        <end position="322"/>
    </location>
</feature>
<dbReference type="RefSeq" id="WP_160800323.1">
    <property type="nucleotide sequence ID" value="NZ_WUUL01000002.1"/>
</dbReference>
<sequence length="852" mass="93977">MASETKEISTTENAPVHWWLQEQKGYAIFLAIFITIISLCMSGLVRGSFPFGDITRSVNDLGNQFVPIHTYYWDMLHGKAEGDLFFNWRSAFGTGFYADFVTYLSSPFELLIYFFPRAHVNLAVYVITVLKLATAGAVMALYLSTWKRGSWLFAGLLGASYALCGWAIDDSAFVTMWLDGLIAFPLICLVGHWVLHGKRIYLGTLLVALAWISNFYTAYMATLGAAIVILIRMVTMNSTAKKRGVAILRGIGMVGLGVGIAMPFIYPILKATSIAQPTLTKPFVAVPWTHLFSRLFPITEGIGLSPSIFVGTPASLLAFSLLFQKSVALRIRIIWITITTLVLLSFQWNPTQLLWHAFAPPNGSSFREAFVFCGMLTMLAWLSIADLKKIKPLPFIGAAIMYGLLMVITRNSPLVTDITFPIIGGVSILTVGALILIYFISQKQKFIWAGGFAGLLIIAAFVGESIVSSVMIDQIRYARFTSSLEWGKWHDQVRSEIVKNDKWPSYRTETGTNFITKNDPWLLGGQGAVYYSSLTMENTTKMLTDLGFGWDRWGRGLLSLDNEVTDAIFSIGTRISAIPNKNGSMIVQTKKQIVPPLVTVRPSIKKSNKKTNVFSNQEQLLGSKVYDIPTPKISTAQGTTPLEISNTAYNIPLQARKKIGTYYLQTKCKPGSTVYLYTPYLYGTANLAGQRKHKILGSHKAYLAPIMKLGKTPASGNVSVRILTDKVGDFSKQPIACLDPVKLKRAITNLQKTGATNVETTGHTLTAVLSKGSTGTAILSIPHAPGWVCSTNKQKASVPDHFMGLISIPLKKDIKFVSCQYQPPGFLVGIVLGVFSVCMLLLLGRWYNHRSQ</sequence>
<feature type="transmembrane region" description="Helical" evidence="1">
    <location>
        <begin position="96"/>
        <end position="115"/>
    </location>
</feature>
<evidence type="ECO:0000313" key="2">
    <source>
        <dbReference type="EMBL" id="MXQ52988.1"/>
    </source>
</evidence>
<accession>A0A6I4VRD6</accession>
<keyword evidence="1" id="KW-1133">Transmembrane helix</keyword>